<proteinExistence type="predicted"/>
<accession>A0A915N7V8</accession>
<sequence>MSRVRNEYSSRETGSSPSAFQMEKREQSNSWFKWFAIIISILCVIFMIATAILDNVTVESSNDIAPNSSEWENIVTDGDAGPLSVDGMELSKQRKNRRNSSSNSVPQPLKWPPPSGSLHAQYRRAAVATDHGLCSEIGRDIMMEGGNSVDAMIASFLCIGVINPQSSGLGGGFFLTIYNTSTQRCQTIDAREVAPIKSNSVMYQRDHRESIIGYRSIAVPGELHGYWSAFTKFGSSRVSWKRIFEPAIKLAREGFPVSSNLAMVLQQKESDINEDEDMRRVFVDKKTGRVYEEGDMMKRERGIAQTLAAEIRDNGGYITVEDFEQYESVLHEAPLESELLSEELVMCGPPPPSSFAITQSIIGIMAHFYRNEEANLDDPLVYHRLIEIEKFAYAQRTKLGTSHVVAIDHEGNAVSATSSINQLLY</sequence>
<dbReference type="SUPFAM" id="SSF56235">
    <property type="entry name" value="N-terminal nucleophile aminohydrolases (Ntn hydrolases)"/>
    <property type="match status" value="1"/>
</dbReference>
<dbReference type="InterPro" id="IPR000101">
    <property type="entry name" value="GGT_peptidase"/>
</dbReference>
<dbReference type="InterPro" id="IPR029055">
    <property type="entry name" value="Ntn_hydrolases_N"/>
</dbReference>
<evidence type="ECO:0000256" key="1">
    <source>
        <dbReference type="PIRSR" id="PIRSR600101-2"/>
    </source>
</evidence>
<protein>
    <submittedName>
        <fullName evidence="5">Uncharacterized protein</fullName>
    </submittedName>
</protein>
<dbReference type="AlphaFoldDB" id="A0A915N7V8"/>
<dbReference type="PANTHER" id="PTHR11686:SF46">
    <property type="entry name" value="GAMMA-GLUTAMYLTRANSPEPTIDASE 1"/>
    <property type="match status" value="1"/>
</dbReference>
<dbReference type="GO" id="GO:0005886">
    <property type="term" value="C:plasma membrane"/>
    <property type="evidence" value="ECO:0007669"/>
    <property type="project" value="TreeGrafter"/>
</dbReference>
<reference evidence="5" key="1">
    <citation type="submission" date="2022-11" db="UniProtKB">
        <authorList>
            <consortium name="WormBaseParasite"/>
        </authorList>
    </citation>
    <scope>IDENTIFICATION</scope>
</reference>
<keyword evidence="3" id="KW-0472">Membrane</keyword>
<dbReference type="Pfam" id="PF01019">
    <property type="entry name" value="G_glu_transpept"/>
    <property type="match status" value="2"/>
</dbReference>
<feature type="region of interest" description="Disordered" evidence="2">
    <location>
        <begin position="1"/>
        <end position="22"/>
    </location>
</feature>
<dbReference type="WBParaSite" id="scaffold765_cov250.g1750">
    <property type="protein sequence ID" value="scaffold765_cov250.g1750"/>
    <property type="gene ID" value="scaffold765_cov250.g1750"/>
</dbReference>
<keyword evidence="3" id="KW-0812">Transmembrane</keyword>
<organism evidence="4 5">
    <name type="scientific">Meloidogyne javanica</name>
    <name type="common">Root-knot nematode worm</name>
    <dbReference type="NCBI Taxonomy" id="6303"/>
    <lineage>
        <taxon>Eukaryota</taxon>
        <taxon>Metazoa</taxon>
        <taxon>Ecdysozoa</taxon>
        <taxon>Nematoda</taxon>
        <taxon>Chromadorea</taxon>
        <taxon>Rhabditida</taxon>
        <taxon>Tylenchina</taxon>
        <taxon>Tylenchomorpha</taxon>
        <taxon>Tylenchoidea</taxon>
        <taxon>Meloidogynidae</taxon>
        <taxon>Meloidogyninae</taxon>
        <taxon>Meloidogyne</taxon>
        <taxon>Meloidogyne incognita group</taxon>
    </lineage>
</organism>
<dbReference type="InterPro" id="IPR043138">
    <property type="entry name" value="GGT_lsub"/>
</dbReference>
<feature type="binding site" evidence="1">
    <location>
        <position position="191"/>
    </location>
    <ligand>
        <name>L-glutamate</name>
        <dbReference type="ChEBI" id="CHEBI:29985"/>
    </ligand>
</feature>
<evidence type="ECO:0000313" key="4">
    <source>
        <dbReference type="Proteomes" id="UP000887561"/>
    </source>
</evidence>
<evidence type="ECO:0000256" key="2">
    <source>
        <dbReference type="SAM" id="MobiDB-lite"/>
    </source>
</evidence>
<evidence type="ECO:0000313" key="5">
    <source>
        <dbReference type="WBParaSite" id="scaffold765_cov250.g1750"/>
    </source>
</evidence>
<dbReference type="GO" id="GO:0036374">
    <property type="term" value="F:glutathione hydrolase activity"/>
    <property type="evidence" value="ECO:0007669"/>
    <property type="project" value="InterPro"/>
</dbReference>
<dbReference type="PRINTS" id="PR01210">
    <property type="entry name" value="GGTRANSPTASE"/>
</dbReference>
<feature type="compositionally biased region" description="Basic and acidic residues" evidence="2">
    <location>
        <begin position="1"/>
        <end position="10"/>
    </location>
</feature>
<keyword evidence="4" id="KW-1185">Reference proteome</keyword>
<dbReference type="PANTHER" id="PTHR11686">
    <property type="entry name" value="GAMMA GLUTAMYL TRANSPEPTIDASE"/>
    <property type="match status" value="1"/>
</dbReference>
<feature type="region of interest" description="Disordered" evidence="2">
    <location>
        <begin position="90"/>
        <end position="113"/>
    </location>
</feature>
<name>A0A915N7V8_MELJA</name>
<dbReference type="Proteomes" id="UP000887561">
    <property type="component" value="Unplaced"/>
</dbReference>
<dbReference type="Gene3D" id="1.10.246.130">
    <property type="match status" value="1"/>
</dbReference>
<dbReference type="GO" id="GO:0006751">
    <property type="term" value="P:glutathione catabolic process"/>
    <property type="evidence" value="ECO:0007669"/>
    <property type="project" value="InterPro"/>
</dbReference>
<keyword evidence="3" id="KW-1133">Transmembrane helix</keyword>
<evidence type="ECO:0000256" key="3">
    <source>
        <dbReference type="SAM" id="Phobius"/>
    </source>
</evidence>
<feature type="transmembrane region" description="Helical" evidence="3">
    <location>
        <begin position="31"/>
        <end position="53"/>
    </location>
</feature>